<keyword evidence="3" id="KW-1185">Reference proteome</keyword>
<accession>A0A1N7JZT5</accession>
<dbReference type="InterPro" id="IPR009506">
    <property type="entry name" value="YjiS-like"/>
</dbReference>
<protein>
    <recommendedName>
        <fullName evidence="1">YjiS-like domain-containing protein</fullName>
    </recommendedName>
</protein>
<evidence type="ECO:0000313" key="3">
    <source>
        <dbReference type="Proteomes" id="UP000186141"/>
    </source>
</evidence>
<dbReference type="STRING" id="1086013.SAMN05421774_101140"/>
<feature type="domain" description="YjiS-like" evidence="1">
    <location>
        <begin position="23"/>
        <end position="58"/>
    </location>
</feature>
<proteinExistence type="predicted"/>
<dbReference type="Pfam" id="PF06568">
    <property type="entry name" value="YjiS-like"/>
    <property type="match status" value="1"/>
</dbReference>
<gene>
    <name evidence="2" type="ORF">SAMN05421774_101140</name>
</gene>
<sequence>MFASLHTSSLALGRVERQGKRGLFARVRDAMTLSAQRRQLAALDDALLADIGLSRQQALTEAARSAWDVPRHWLR</sequence>
<name>A0A1N7JZT5_9RHOB</name>
<dbReference type="Proteomes" id="UP000186141">
    <property type="component" value="Unassembled WGS sequence"/>
</dbReference>
<dbReference type="OrthoDB" id="8096613at2"/>
<evidence type="ECO:0000313" key="2">
    <source>
        <dbReference type="EMBL" id="SIS54849.1"/>
    </source>
</evidence>
<organism evidence="2 3">
    <name type="scientific">Gemmobacter megaterium</name>
    <dbReference type="NCBI Taxonomy" id="1086013"/>
    <lineage>
        <taxon>Bacteria</taxon>
        <taxon>Pseudomonadati</taxon>
        <taxon>Pseudomonadota</taxon>
        <taxon>Alphaproteobacteria</taxon>
        <taxon>Rhodobacterales</taxon>
        <taxon>Paracoccaceae</taxon>
        <taxon>Gemmobacter</taxon>
    </lineage>
</organism>
<dbReference type="RefSeq" id="WP_076527725.1">
    <property type="nucleotide sequence ID" value="NZ_BMEH01000001.1"/>
</dbReference>
<dbReference type="EMBL" id="FTOT01000001">
    <property type="protein sequence ID" value="SIS54849.1"/>
    <property type="molecule type" value="Genomic_DNA"/>
</dbReference>
<dbReference type="AlphaFoldDB" id="A0A1N7JZT5"/>
<reference evidence="2 3" key="1">
    <citation type="submission" date="2017-01" db="EMBL/GenBank/DDBJ databases">
        <authorList>
            <person name="Mah S.A."/>
            <person name="Swanson W.J."/>
            <person name="Moy G.W."/>
            <person name="Vacquier V.D."/>
        </authorList>
    </citation>
    <scope>NUCLEOTIDE SEQUENCE [LARGE SCALE GENOMIC DNA]</scope>
    <source>
        <strain evidence="2 3">DSM 26375</strain>
    </source>
</reference>
<evidence type="ECO:0000259" key="1">
    <source>
        <dbReference type="Pfam" id="PF06568"/>
    </source>
</evidence>